<dbReference type="EMBL" id="JBHLWI010000009">
    <property type="protein sequence ID" value="MFC0261980.1"/>
    <property type="molecule type" value="Genomic_DNA"/>
</dbReference>
<dbReference type="RefSeq" id="WP_382386423.1">
    <property type="nucleotide sequence ID" value="NZ_JBHLWI010000009.1"/>
</dbReference>
<dbReference type="PANTHER" id="PTHR43022:SF1">
    <property type="entry name" value="PROTEIN SMF"/>
    <property type="match status" value="1"/>
</dbReference>
<dbReference type="InterPro" id="IPR003488">
    <property type="entry name" value="DprA"/>
</dbReference>
<gene>
    <name evidence="4" type="primary">dprA</name>
    <name evidence="4" type="ORF">ACFFIP_04740</name>
</gene>
<keyword evidence="5" id="KW-1185">Reference proteome</keyword>
<sequence>MLTQQKDELLYQLALHRIPKIGPTVYRNILAYTGSAQSFFEMPAGKAAKIPRISHKLLELRKLRDNYLKEAEEIISSCHKKGINIITFSNPAFPTRLKSLDDCPMVLFTKGNVNLNPSRSIGIVGTRNATEYGKSITKKIIDDLSPYQPTVISGLAYGVDIESHRAALQNKIPTLGVLGSSVDQIYPSAHKSTANAMLETGGLISEYPPGTVMHPSNFPQRNRIIAGLSDALIVVEAAKKGGALITAEIAYSYNREVLAVPGNLQATYSEGCNHLIRTMKASIYTGPKDLEEALSWSKDNLIEIKNKISTLDFSQYDEEDQKILKLFQEHHELEIDQLSLLTSTSISTLSMKLLNFEFEGLIKSLPGKKYRLTKG</sequence>
<dbReference type="Pfam" id="PF02481">
    <property type="entry name" value="DNA_processg_A"/>
    <property type="match status" value="1"/>
</dbReference>
<dbReference type="Pfam" id="PF17782">
    <property type="entry name" value="WHD_DprA"/>
    <property type="match status" value="1"/>
</dbReference>
<feature type="domain" description="DprA winged helix" evidence="3">
    <location>
        <begin position="317"/>
        <end position="368"/>
    </location>
</feature>
<organism evidence="4 5">
    <name type="scientific">Fontibacter flavus</name>
    <dbReference type="NCBI Taxonomy" id="654838"/>
    <lineage>
        <taxon>Bacteria</taxon>
        <taxon>Pseudomonadati</taxon>
        <taxon>Bacteroidota</taxon>
        <taxon>Cytophagia</taxon>
        <taxon>Cytophagales</taxon>
        <taxon>Cyclobacteriaceae</taxon>
        <taxon>Fontibacter</taxon>
    </lineage>
</organism>
<accession>A0ABV6FQ33</accession>
<protein>
    <submittedName>
        <fullName evidence="4">DNA-processing protein DprA</fullName>
    </submittedName>
</protein>
<dbReference type="InterPro" id="IPR036388">
    <property type="entry name" value="WH-like_DNA-bd_sf"/>
</dbReference>
<evidence type="ECO:0000259" key="2">
    <source>
        <dbReference type="Pfam" id="PF02481"/>
    </source>
</evidence>
<evidence type="ECO:0000259" key="3">
    <source>
        <dbReference type="Pfam" id="PF17782"/>
    </source>
</evidence>
<dbReference type="InterPro" id="IPR057666">
    <property type="entry name" value="DrpA_SLOG"/>
</dbReference>
<proteinExistence type="inferred from homology"/>
<evidence type="ECO:0000313" key="5">
    <source>
        <dbReference type="Proteomes" id="UP001589797"/>
    </source>
</evidence>
<dbReference type="Gene3D" id="1.10.10.10">
    <property type="entry name" value="Winged helix-like DNA-binding domain superfamily/Winged helix DNA-binding domain"/>
    <property type="match status" value="1"/>
</dbReference>
<dbReference type="Proteomes" id="UP001589797">
    <property type="component" value="Unassembled WGS sequence"/>
</dbReference>
<name>A0ABV6FQ33_9BACT</name>
<dbReference type="Gene3D" id="3.40.50.450">
    <property type="match status" value="1"/>
</dbReference>
<feature type="domain" description="Smf/DprA SLOG" evidence="2">
    <location>
        <begin position="85"/>
        <end position="293"/>
    </location>
</feature>
<evidence type="ECO:0000256" key="1">
    <source>
        <dbReference type="ARBA" id="ARBA00006525"/>
    </source>
</evidence>
<dbReference type="InterPro" id="IPR041614">
    <property type="entry name" value="DprA_WH"/>
</dbReference>
<comment type="similarity">
    <text evidence="1">Belongs to the DprA/Smf family.</text>
</comment>
<dbReference type="SUPFAM" id="SSF102405">
    <property type="entry name" value="MCP/YpsA-like"/>
    <property type="match status" value="1"/>
</dbReference>
<reference evidence="4 5" key="1">
    <citation type="submission" date="2024-09" db="EMBL/GenBank/DDBJ databases">
        <authorList>
            <person name="Sun Q."/>
            <person name="Mori K."/>
        </authorList>
    </citation>
    <scope>NUCLEOTIDE SEQUENCE [LARGE SCALE GENOMIC DNA]</scope>
    <source>
        <strain evidence="4 5">CCM 7650</strain>
    </source>
</reference>
<dbReference type="PANTHER" id="PTHR43022">
    <property type="entry name" value="PROTEIN SMF"/>
    <property type="match status" value="1"/>
</dbReference>
<evidence type="ECO:0000313" key="4">
    <source>
        <dbReference type="EMBL" id="MFC0261980.1"/>
    </source>
</evidence>
<comment type="caution">
    <text evidence="4">The sequence shown here is derived from an EMBL/GenBank/DDBJ whole genome shotgun (WGS) entry which is preliminary data.</text>
</comment>
<dbReference type="NCBIfam" id="TIGR00732">
    <property type="entry name" value="dprA"/>
    <property type="match status" value="1"/>
</dbReference>